<gene>
    <name evidence="5" type="primary">pcaH_2</name>
    <name evidence="5" type="ORF">LuPra_04730</name>
</gene>
<reference evidence="6" key="2">
    <citation type="submission" date="2016-04" db="EMBL/GenBank/DDBJ databases">
        <title>First Complete Genome Sequence of a Subdivision 6 Acidobacterium.</title>
        <authorList>
            <person name="Huang S."/>
            <person name="Vieira S."/>
            <person name="Bunk B."/>
            <person name="Riedel T."/>
            <person name="Sproeer C."/>
            <person name="Overmann J."/>
        </authorList>
    </citation>
    <scope>NUCLEOTIDE SEQUENCE [LARGE SCALE GENOMIC DNA]</scope>
    <source>
        <strain evidence="6">DSM 100886 HEG_-6_39</strain>
    </source>
</reference>
<keyword evidence="2 5" id="KW-0223">Dioxygenase</keyword>
<dbReference type="GO" id="GO:0008199">
    <property type="term" value="F:ferric iron binding"/>
    <property type="evidence" value="ECO:0007669"/>
    <property type="project" value="InterPro"/>
</dbReference>
<accession>A0A143PTQ6</accession>
<dbReference type="KEGG" id="abac:LuPra_04730"/>
<dbReference type="InterPro" id="IPR000627">
    <property type="entry name" value="Intradiol_dOase_C"/>
</dbReference>
<dbReference type="SUPFAM" id="SSF49482">
    <property type="entry name" value="Aromatic compound dioxygenase"/>
    <property type="match status" value="1"/>
</dbReference>
<evidence type="ECO:0000256" key="3">
    <source>
        <dbReference type="ARBA" id="ARBA00023002"/>
    </source>
</evidence>
<dbReference type="InterPro" id="IPR015889">
    <property type="entry name" value="Intradiol_dOase_core"/>
</dbReference>
<dbReference type="InterPro" id="IPR039387">
    <property type="entry name" value="3_4-PCD"/>
</dbReference>
<keyword evidence="3 5" id="KW-0560">Oxidoreductase</keyword>
<dbReference type="InterPro" id="IPR050770">
    <property type="entry name" value="Intradiol_RC_Dioxygenase"/>
</dbReference>
<name>A0A143PTQ6_LUTPR</name>
<dbReference type="PROSITE" id="PS00083">
    <property type="entry name" value="INTRADIOL_DIOXYGENAS"/>
    <property type="match status" value="1"/>
</dbReference>
<dbReference type="Pfam" id="PF00775">
    <property type="entry name" value="Dioxygenase_C"/>
    <property type="match status" value="1"/>
</dbReference>
<evidence type="ECO:0000313" key="5">
    <source>
        <dbReference type="EMBL" id="AMY11480.1"/>
    </source>
</evidence>
<evidence type="ECO:0000313" key="6">
    <source>
        <dbReference type="Proteomes" id="UP000076079"/>
    </source>
</evidence>
<protein>
    <submittedName>
        <fullName evidence="5">Protocatechuate 3,4-dioxygenase beta chain</fullName>
        <ecNumber evidence="5">1.13.11.3</ecNumber>
    </submittedName>
</protein>
<dbReference type="PANTHER" id="PTHR33711:SF9">
    <property type="entry name" value="PROTOCATECHUATE 3,4-DIOXYGENASE ALPHA CHAIN"/>
    <property type="match status" value="1"/>
</dbReference>
<dbReference type="Proteomes" id="UP000076079">
    <property type="component" value="Chromosome"/>
</dbReference>
<dbReference type="AlphaFoldDB" id="A0A143PTQ6"/>
<dbReference type="Gene3D" id="2.60.130.10">
    <property type="entry name" value="Aromatic compound dioxygenase"/>
    <property type="match status" value="1"/>
</dbReference>
<evidence type="ECO:0000256" key="1">
    <source>
        <dbReference type="ARBA" id="ARBA00007825"/>
    </source>
</evidence>
<dbReference type="PANTHER" id="PTHR33711">
    <property type="entry name" value="DIOXYGENASE, PUTATIVE (AFU_ORTHOLOGUE AFUA_2G02910)-RELATED"/>
    <property type="match status" value="1"/>
</dbReference>
<dbReference type="CDD" id="cd03459">
    <property type="entry name" value="3_4-PCD"/>
    <property type="match status" value="1"/>
</dbReference>
<dbReference type="EMBL" id="CP015136">
    <property type="protein sequence ID" value="AMY11480.1"/>
    <property type="molecule type" value="Genomic_DNA"/>
</dbReference>
<dbReference type="GO" id="GO:0018578">
    <property type="term" value="F:protocatechuate 3,4-dioxygenase activity"/>
    <property type="evidence" value="ECO:0007669"/>
    <property type="project" value="UniProtKB-EC"/>
</dbReference>
<dbReference type="OrthoDB" id="9800887at2"/>
<evidence type="ECO:0000256" key="2">
    <source>
        <dbReference type="ARBA" id="ARBA00022964"/>
    </source>
</evidence>
<sequence length="222" mass="24270">MLVRTAITRRSLLAGLGVGASLFWPRGVYADVLTETARTTEGPFYPDQLPLDTDNDLLLLNDALTPSTGHITYFSGRVLSVTGAPVRNAVVEVWQCDAKGSYLHSKGRGVERDPNFQGYGRVLTGSTGEYSFRTIRPVSYSQYGITRAPHIHLAVSRNGRRVMTTQVHVAGDPLNAADSVLTRLDPAARATVIADFRPIPGSPLGEIAARWGRRARADRLRR</sequence>
<dbReference type="STRING" id="1855912.LuPra_04730"/>
<reference evidence="5 6" key="1">
    <citation type="journal article" date="2016" name="Genome Announc.">
        <title>First Complete Genome Sequence of a Subdivision 6 Acidobacterium Strain.</title>
        <authorList>
            <person name="Huang S."/>
            <person name="Vieira S."/>
            <person name="Bunk B."/>
            <person name="Riedel T."/>
            <person name="Sproer C."/>
            <person name="Overmann J."/>
        </authorList>
    </citation>
    <scope>NUCLEOTIDE SEQUENCE [LARGE SCALE GENOMIC DNA]</scope>
    <source>
        <strain evidence="6">DSM 100886 HEG_-6_39</strain>
    </source>
</reference>
<evidence type="ECO:0000259" key="4">
    <source>
        <dbReference type="PROSITE" id="PS00083"/>
    </source>
</evidence>
<proteinExistence type="inferred from homology"/>
<keyword evidence="6" id="KW-1185">Reference proteome</keyword>
<dbReference type="RefSeq" id="WP_110174841.1">
    <property type="nucleotide sequence ID" value="NZ_CP015136.1"/>
</dbReference>
<comment type="similarity">
    <text evidence="1">Belongs to the intradiol ring-cleavage dioxygenase family.</text>
</comment>
<feature type="domain" description="Intradiol ring-cleavage dioxygenases" evidence="4">
    <location>
        <begin position="74"/>
        <end position="102"/>
    </location>
</feature>
<organism evidence="5 6">
    <name type="scientific">Luteitalea pratensis</name>
    <dbReference type="NCBI Taxonomy" id="1855912"/>
    <lineage>
        <taxon>Bacteria</taxon>
        <taxon>Pseudomonadati</taxon>
        <taxon>Acidobacteriota</taxon>
        <taxon>Vicinamibacteria</taxon>
        <taxon>Vicinamibacterales</taxon>
        <taxon>Vicinamibacteraceae</taxon>
        <taxon>Luteitalea</taxon>
    </lineage>
</organism>
<dbReference type="EC" id="1.13.11.3" evidence="5"/>